<feature type="transmembrane region" description="Helical" evidence="1">
    <location>
        <begin position="102"/>
        <end position="119"/>
    </location>
</feature>
<proteinExistence type="predicted"/>
<dbReference type="AlphaFoldDB" id="A4GJY1"/>
<keyword evidence="1" id="KW-0812">Transmembrane</keyword>
<evidence type="ECO:0000313" key="3">
    <source>
        <dbReference type="EMBL" id="ABL97426.1"/>
    </source>
</evidence>
<gene>
    <name evidence="3" type="ORF">MBMO_EB80-69G07.0009</name>
</gene>
<accession>A4GJY1</accession>
<dbReference type="Pfam" id="PF13231">
    <property type="entry name" value="PMT_2"/>
    <property type="match status" value="1"/>
</dbReference>
<dbReference type="EMBL" id="EF107105">
    <property type="protein sequence ID" value="ABL97426.1"/>
    <property type="molecule type" value="Genomic_DNA"/>
</dbReference>
<dbReference type="InterPro" id="IPR038731">
    <property type="entry name" value="RgtA/B/C-like"/>
</dbReference>
<protein>
    <recommendedName>
        <fullName evidence="2">Glycosyltransferase RgtA/B/C/D-like domain-containing protein</fullName>
    </recommendedName>
</protein>
<feature type="transmembrane region" description="Helical" evidence="1">
    <location>
        <begin position="75"/>
        <end position="93"/>
    </location>
</feature>
<keyword evidence="1" id="KW-1133">Transmembrane helix</keyword>
<feature type="domain" description="Glycosyltransferase RgtA/B/C/D-like" evidence="2">
    <location>
        <begin position="54"/>
        <end position="119"/>
    </location>
</feature>
<sequence>MNVLNRNISNIFFIFALSHLIIWTLIPSLTNKNLPLDTIEALAWGSNLDWGFNKHPPMSAFFPEVFFQIFGSQDWVYYLLSQIFVVIAFYYVFKFAFEIFRDLKLSLISVLLLVSIYLFL</sequence>
<evidence type="ECO:0000259" key="2">
    <source>
        <dbReference type="Pfam" id="PF13231"/>
    </source>
</evidence>
<keyword evidence="1" id="KW-0472">Membrane</keyword>
<evidence type="ECO:0000256" key="1">
    <source>
        <dbReference type="SAM" id="Phobius"/>
    </source>
</evidence>
<feature type="transmembrane region" description="Helical" evidence="1">
    <location>
        <begin position="7"/>
        <end position="26"/>
    </location>
</feature>
<organism evidence="3">
    <name type="scientific">uncultured marine bacterium EB80_69G07</name>
    <dbReference type="NCBI Taxonomy" id="415442"/>
    <lineage>
        <taxon>Bacteria</taxon>
        <taxon>environmental samples</taxon>
    </lineage>
</organism>
<reference evidence="3" key="1">
    <citation type="journal article" date="2007" name="Environ. Microbiol.">
        <title>Proteorhodopsin photosystem gene clusters exhibit co-evolutionary trends and shared ancestry among diverse marine microbial phyla.</title>
        <authorList>
            <person name="McCarren J."/>
            <person name="Delong E.F."/>
        </authorList>
    </citation>
    <scope>NUCLEOTIDE SEQUENCE</scope>
</reference>
<name>A4GJY1_9BACT</name>